<evidence type="ECO:0000313" key="2">
    <source>
        <dbReference type="Proteomes" id="UP000681340"/>
    </source>
</evidence>
<gene>
    <name evidence="1" type="ORF">Aau02nite_63430</name>
</gene>
<dbReference type="RefSeq" id="WP_212992230.1">
    <property type="nucleotide sequence ID" value="NZ_BAABEA010000004.1"/>
</dbReference>
<name>A0A919SQF6_9ACTN</name>
<sequence>MPLVMRRSFTAHPAYRIFTVSDPTCDELSNFETAFSDLGSGLFGWGPNAIVVNTLIDPGVATVMVEVWSEPASVEGAPSAVAESSLALPGGRLGCLQALEDDVQIGLSLPAGPGTYGVRMAAYNRGVVARYDSVRSSDSGATSERPFPGTFESYRMQLWHLSDEPRWEDDEE</sequence>
<dbReference type="AlphaFoldDB" id="A0A919SQF6"/>
<dbReference type="EMBL" id="BOQL01000053">
    <property type="protein sequence ID" value="GIM74943.1"/>
    <property type="molecule type" value="Genomic_DNA"/>
</dbReference>
<reference evidence="1" key="1">
    <citation type="submission" date="2021-03" db="EMBL/GenBank/DDBJ databases">
        <title>Whole genome shotgun sequence of Actinoplanes auranticolor NBRC 12245.</title>
        <authorList>
            <person name="Komaki H."/>
            <person name="Tamura T."/>
        </authorList>
    </citation>
    <scope>NUCLEOTIDE SEQUENCE</scope>
    <source>
        <strain evidence="1">NBRC 12245</strain>
    </source>
</reference>
<accession>A0A919SQF6</accession>
<organism evidence="1 2">
    <name type="scientific">Actinoplanes auranticolor</name>
    <dbReference type="NCBI Taxonomy" id="47988"/>
    <lineage>
        <taxon>Bacteria</taxon>
        <taxon>Bacillati</taxon>
        <taxon>Actinomycetota</taxon>
        <taxon>Actinomycetes</taxon>
        <taxon>Micromonosporales</taxon>
        <taxon>Micromonosporaceae</taxon>
        <taxon>Actinoplanes</taxon>
    </lineage>
</organism>
<protein>
    <submittedName>
        <fullName evidence="1">Uncharacterized protein</fullName>
    </submittedName>
</protein>
<comment type="caution">
    <text evidence="1">The sequence shown here is derived from an EMBL/GenBank/DDBJ whole genome shotgun (WGS) entry which is preliminary data.</text>
</comment>
<keyword evidence="2" id="KW-1185">Reference proteome</keyword>
<evidence type="ECO:0000313" key="1">
    <source>
        <dbReference type="EMBL" id="GIM74943.1"/>
    </source>
</evidence>
<dbReference type="Proteomes" id="UP000681340">
    <property type="component" value="Unassembled WGS sequence"/>
</dbReference>
<proteinExistence type="predicted"/>